<dbReference type="Pfam" id="PF04796">
    <property type="entry name" value="RepA_C"/>
    <property type="match status" value="1"/>
</dbReference>
<accession>A0AAX1FKH1</accession>
<dbReference type="AlphaFoldDB" id="A0AAX1FKH1"/>
<dbReference type="EMBL" id="CP003540">
    <property type="protein sequence ID" value="QGW56969.1"/>
    <property type="molecule type" value="Genomic_DNA"/>
</dbReference>
<sequence length="78" mass="8646">MITKSPNGLPYGKYPRLIMAYVITSAVVRSHQVEQGYLTAEEARKIPLGESMNEFFRRIGGTTRGTGGNTGTITRIRE</sequence>
<protein>
    <submittedName>
        <fullName evidence="2">Uncharacterized protein</fullName>
    </submittedName>
</protein>
<evidence type="ECO:0000313" key="2">
    <source>
        <dbReference type="EMBL" id="QGW56969.1"/>
    </source>
</evidence>
<evidence type="ECO:0000313" key="3">
    <source>
        <dbReference type="Proteomes" id="UP000006465"/>
    </source>
</evidence>
<name>A0AAX1FKH1_CORPS</name>
<evidence type="ECO:0000256" key="1">
    <source>
        <dbReference type="SAM" id="MobiDB-lite"/>
    </source>
</evidence>
<proteinExistence type="predicted"/>
<dbReference type="Proteomes" id="UP000006465">
    <property type="component" value="Chromosome"/>
</dbReference>
<feature type="region of interest" description="Disordered" evidence="1">
    <location>
        <begin position="59"/>
        <end position="78"/>
    </location>
</feature>
<gene>
    <name evidence="2" type="ORF">CP258_08585</name>
</gene>
<dbReference type="KEGG" id="coe:CP258_08585"/>
<dbReference type="InterPro" id="IPR006881">
    <property type="entry name" value="RepA_C"/>
</dbReference>
<reference evidence="2 3" key="1">
    <citation type="journal article" date="2013" name="J. Biotechnol.">
        <title>Genome sequence of Corynebacterium pseudotuberculosis biovar equi strain 258 and prediction of antigenic targets to improve biotechnological vaccine production.</title>
        <authorList>
            <person name="Soares S.C."/>
            <person name="Trost E."/>
            <person name="Ramos R.T."/>
            <person name="Carneiro A.R."/>
            <person name="Santos A.R."/>
            <person name="Pinto A.C."/>
            <person name="Barbosa E."/>
            <person name="Aburjaile F."/>
            <person name="Ali A."/>
            <person name="Diniz C.A."/>
            <person name="Hassan S.S."/>
            <person name="Fiaux K."/>
            <person name="Guimaraes L.C."/>
            <person name="Bakhtiar S.M."/>
            <person name="Pereira U."/>
            <person name="Almeida S.S."/>
            <person name="Abreu V.A."/>
            <person name="Rocha F.S."/>
            <person name="Dorella F.A."/>
            <person name="Miyoshi A."/>
            <person name="Silva A."/>
            <person name="Azevedo V."/>
            <person name="Tauch A."/>
        </authorList>
    </citation>
    <scope>NUCLEOTIDE SEQUENCE [LARGE SCALE GENOMIC DNA]</scope>
    <source>
        <strain evidence="2 3">258</strain>
    </source>
</reference>
<organism evidence="2 3">
    <name type="scientific">Corynebacterium pseudotuberculosis 258</name>
    <dbReference type="NCBI Taxonomy" id="1168865"/>
    <lineage>
        <taxon>Bacteria</taxon>
        <taxon>Bacillati</taxon>
        <taxon>Actinomycetota</taxon>
        <taxon>Actinomycetes</taxon>
        <taxon>Mycobacteriales</taxon>
        <taxon>Corynebacteriaceae</taxon>
        <taxon>Corynebacterium</taxon>
    </lineage>
</organism>